<proteinExistence type="predicted"/>
<name>A0A423M8K5_PSEFL</name>
<accession>A0A423M8K5</accession>
<dbReference type="RefSeq" id="WP_221178374.1">
    <property type="nucleotide sequence ID" value="NZ_MOBX01000014.1"/>
</dbReference>
<sequence length="165" mass="19091">MSFQAPVGMRSFFNFDSNRMFARSIEPKRELAPRFLLFDAYYCCLLLGLDARHLGDEKNIEQEKFLDSYPDSYKGQAELIAGLLVDAELTRREVASDNRTDIERVMVRLLDLTSSTRLSAEGDRLLNRYAASGFDRIRETITSPENLEDFLVAYYGIWKEKDTHE</sequence>
<protein>
    <submittedName>
        <fullName evidence="1">Uncharacterized protein</fullName>
    </submittedName>
</protein>
<organism evidence="1 2">
    <name type="scientific">Pseudomonas fluorescens</name>
    <dbReference type="NCBI Taxonomy" id="294"/>
    <lineage>
        <taxon>Bacteria</taxon>
        <taxon>Pseudomonadati</taxon>
        <taxon>Pseudomonadota</taxon>
        <taxon>Gammaproteobacteria</taxon>
        <taxon>Pseudomonadales</taxon>
        <taxon>Pseudomonadaceae</taxon>
        <taxon>Pseudomonas</taxon>
    </lineage>
</organism>
<evidence type="ECO:0000313" key="1">
    <source>
        <dbReference type="EMBL" id="RON79115.1"/>
    </source>
</evidence>
<evidence type="ECO:0000313" key="2">
    <source>
        <dbReference type="Proteomes" id="UP000285378"/>
    </source>
</evidence>
<dbReference type="EMBL" id="MOBX01000014">
    <property type="protein sequence ID" value="RON79115.1"/>
    <property type="molecule type" value="Genomic_DNA"/>
</dbReference>
<gene>
    <name evidence="1" type="ORF">BK670_16505</name>
</gene>
<dbReference type="AlphaFoldDB" id="A0A423M8K5"/>
<dbReference type="Proteomes" id="UP000285378">
    <property type="component" value="Unassembled WGS sequence"/>
</dbReference>
<reference evidence="1 2" key="1">
    <citation type="submission" date="2016-10" db="EMBL/GenBank/DDBJ databases">
        <title>Comparative genome analysis of multiple Pseudomonas spp. focuses on biocontrol and plant growth promoting traits.</title>
        <authorList>
            <person name="Tao X.-Y."/>
            <person name="Taylor C.G."/>
        </authorList>
    </citation>
    <scope>NUCLEOTIDE SEQUENCE [LARGE SCALE GENOMIC DNA]</scope>
    <source>
        <strain evidence="1 2">28B5</strain>
    </source>
</reference>
<comment type="caution">
    <text evidence="1">The sequence shown here is derived from an EMBL/GenBank/DDBJ whole genome shotgun (WGS) entry which is preliminary data.</text>
</comment>